<protein>
    <recommendedName>
        <fullName evidence="2">C2H2-type domain-containing protein</fullName>
    </recommendedName>
</protein>
<feature type="domain" description="C2H2-type" evidence="2">
    <location>
        <begin position="50"/>
        <end position="70"/>
    </location>
</feature>
<gene>
    <name evidence="3" type="ORF">Edafosvirus56_1</name>
</gene>
<dbReference type="InterPro" id="IPR013087">
    <property type="entry name" value="Znf_C2H2_type"/>
</dbReference>
<proteinExistence type="predicted"/>
<accession>A0A3G4ZVM5</accession>
<evidence type="ECO:0000313" key="3">
    <source>
        <dbReference type="EMBL" id="AYV78945.1"/>
    </source>
</evidence>
<name>A0A3G4ZVM5_9VIRU</name>
<keyword evidence="1" id="KW-0862">Zinc</keyword>
<organism evidence="3">
    <name type="scientific">Edafosvirus sp</name>
    <dbReference type="NCBI Taxonomy" id="2487765"/>
    <lineage>
        <taxon>Viruses</taxon>
        <taxon>Varidnaviria</taxon>
        <taxon>Bamfordvirae</taxon>
        <taxon>Nucleocytoviricota</taxon>
        <taxon>Megaviricetes</taxon>
        <taxon>Imitervirales</taxon>
        <taxon>Mimiviridae</taxon>
        <taxon>Klosneuvirinae</taxon>
    </lineage>
</organism>
<evidence type="ECO:0000256" key="1">
    <source>
        <dbReference type="PROSITE-ProRule" id="PRU00042"/>
    </source>
</evidence>
<reference evidence="3" key="1">
    <citation type="submission" date="2018-10" db="EMBL/GenBank/DDBJ databases">
        <title>Hidden diversity of soil giant viruses.</title>
        <authorList>
            <person name="Schulz F."/>
            <person name="Alteio L."/>
            <person name="Goudeau D."/>
            <person name="Ryan E.M."/>
            <person name="Malmstrom R.R."/>
            <person name="Blanchard J."/>
            <person name="Woyke T."/>
        </authorList>
    </citation>
    <scope>NUCLEOTIDE SEQUENCE</scope>
    <source>
        <strain evidence="3">EDV1</strain>
    </source>
</reference>
<keyword evidence="1" id="KW-0479">Metal-binding</keyword>
<dbReference type="Gene3D" id="3.30.160.60">
    <property type="entry name" value="Classic Zinc Finger"/>
    <property type="match status" value="1"/>
</dbReference>
<dbReference type="EMBL" id="MK072121">
    <property type="protein sequence ID" value="AYV78945.1"/>
    <property type="molecule type" value="Genomic_DNA"/>
</dbReference>
<dbReference type="Pfam" id="PF00096">
    <property type="entry name" value="zf-C2H2"/>
    <property type="match status" value="1"/>
</dbReference>
<evidence type="ECO:0000259" key="2">
    <source>
        <dbReference type="PROSITE" id="PS50157"/>
    </source>
</evidence>
<dbReference type="PROSITE" id="PS50157">
    <property type="entry name" value="ZINC_FINGER_C2H2_2"/>
    <property type="match status" value="1"/>
</dbReference>
<keyword evidence="1" id="KW-0863">Zinc-finger</keyword>
<dbReference type="GO" id="GO:0008270">
    <property type="term" value="F:zinc ion binding"/>
    <property type="evidence" value="ECO:0007669"/>
    <property type="project" value="UniProtKB-KW"/>
</dbReference>
<dbReference type="SMART" id="SM00355">
    <property type="entry name" value="ZnF_C2H2"/>
    <property type="match status" value="2"/>
</dbReference>
<sequence>MKHECYNCGYKTTHKGAFDRHMESKKHLLKTGVLHKTKDEIEELEKIHNYVCPNCGQTYADSTGLYKHQQKKVCVVNNKNLEINIPENLLEQIDKRDEKIYKQNELIKTLYEDKVASLRKDNEKKDNLLVEKDKHIEYMQTQIIESNKAYQQTFDFIVKHIMPYKIGLEEEIDYSVLHDEGNDMKLLEELIYQFEKNSLADYFVGLLVRFYHKDDPRQQAVHNTDAPRVNYVIVIHDTVYDKNNKEKRKTTWKRDKGGIMFGKAGLDKLFENLNEYLKKKIHKSCVQIEKLASLGKDIASEMARNMLVCNIQKKIQDESFKHEIIKKACPHFAFDKEKYEKQILKIKS</sequence>